<evidence type="ECO:0000313" key="4">
    <source>
        <dbReference type="Proteomes" id="UP000813444"/>
    </source>
</evidence>
<reference evidence="3" key="1">
    <citation type="journal article" date="2021" name="Nat. Commun.">
        <title>Genetic determinants of endophytism in the Arabidopsis root mycobiome.</title>
        <authorList>
            <person name="Mesny F."/>
            <person name="Miyauchi S."/>
            <person name="Thiergart T."/>
            <person name="Pickel B."/>
            <person name="Atanasova L."/>
            <person name="Karlsson M."/>
            <person name="Huettel B."/>
            <person name="Barry K.W."/>
            <person name="Haridas S."/>
            <person name="Chen C."/>
            <person name="Bauer D."/>
            <person name="Andreopoulos W."/>
            <person name="Pangilinan J."/>
            <person name="LaButti K."/>
            <person name="Riley R."/>
            <person name="Lipzen A."/>
            <person name="Clum A."/>
            <person name="Drula E."/>
            <person name="Henrissat B."/>
            <person name="Kohler A."/>
            <person name="Grigoriev I.V."/>
            <person name="Martin F.M."/>
            <person name="Hacquard S."/>
        </authorList>
    </citation>
    <scope>NUCLEOTIDE SEQUENCE</scope>
    <source>
        <strain evidence="3">MPI-CAGE-CH-0235</strain>
    </source>
</reference>
<evidence type="ECO:0000313" key="3">
    <source>
        <dbReference type="EMBL" id="KAH7327744.1"/>
    </source>
</evidence>
<dbReference type="PANTHER" id="PTHR43353:SF6">
    <property type="entry name" value="CYTOPLASMIC ALDEHYDE DEHYDROGENASE (EUROFUNG)"/>
    <property type="match status" value="1"/>
</dbReference>
<dbReference type="AlphaFoldDB" id="A0A8K0T614"/>
<accession>A0A8K0T614</accession>
<dbReference type="InterPro" id="IPR050740">
    <property type="entry name" value="Aldehyde_DH_Superfamily"/>
</dbReference>
<dbReference type="Pfam" id="PF00171">
    <property type="entry name" value="Aldedh"/>
    <property type="match status" value="1"/>
</dbReference>
<gene>
    <name evidence="3" type="ORF">B0I35DRAFT_415633</name>
</gene>
<dbReference type="GO" id="GO:0004777">
    <property type="term" value="F:succinate-semialdehyde dehydrogenase (NAD+) activity"/>
    <property type="evidence" value="ECO:0007669"/>
    <property type="project" value="TreeGrafter"/>
</dbReference>
<comment type="caution">
    <text evidence="3">The sequence shown here is derived from an EMBL/GenBank/DDBJ whole genome shotgun (WGS) entry which is preliminary data.</text>
</comment>
<evidence type="ECO:0000256" key="1">
    <source>
        <dbReference type="ARBA" id="ARBA00023002"/>
    </source>
</evidence>
<dbReference type="SUPFAM" id="SSF53720">
    <property type="entry name" value="ALDH-like"/>
    <property type="match status" value="1"/>
</dbReference>
<keyword evidence="1" id="KW-0560">Oxidoreductase</keyword>
<dbReference type="OrthoDB" id="310895at2759"/>
<organism evidence="3 4">
    <name type="scientific">Stachybotrys elegans</name>
    <dbReference type="NCBI Taxonomy" id="80388"/>
    <lineage>
        <taxon>Eukaryota</taxon>
        <taxon>Fungi</taxon>
        <taxon>Dikarya</taxon>
        <taxon>Ascomycota</taxon>
        <taxon>Pezizomycotina</taxon>
        <taxon>Sordariomycetes</taxon>
        <taxon>Hypocreomycetidae</taxon>
        <taxon>Hypocreales</taxon>
        <taxon>Stachybotryaceae</taxon>
        <taxon>Stachybotrys</taxon>
    </lineage>
</organism>
<sequence>MAPFIAHNDTSVVPLWTNNTDQPITTLIPVINAAQNKTVHYAASATLADAEAAIAAAAAAFETWSLSPLPQRRDILLKAADLLHERAEELDAMQSLETSSPPTFGREMAKGGAATVKELACLITTACAGDLPHVDPGAATSMITRHAIGPVLLISPWNGPTYLGPRGIASALAAGCTTVLKASELCPALYRLMCQVFADAGLPAGVLNQIVVRREDAAAITEAIIADRRIRKVEFIGSAAVGSVIGALCGKYLKPIIMELGGKCPAIICRDADLRAAAQACAFGAYLHHGQICMSTDRIIVVKDVAEEFTRYLEEETMKWAAMPSSAATKAFADKAHDAVADAVAKGAKLIVGDNSYRTESGLQPTVLTNITREAKLFDEESFGPIATLIVVGDEEEALQVANSSSYGLNGCIWSGDRAHAISLARRMDGTIININGSTVVTDIPPTSYGQAVKGSGWGVVNGVPGIREFLVPKVILSR</sequence>
<protein>
    <submittedName>
        <fullName evidence="3">Aldehyde/histidinol dehydrogenase</fullName>
    </submittedName>
</protein>
<feature type="domain" description="Aldehyde dehydrogenase" evidence="2">
    <location>
        <begin position="25"/>
        <end position="475"/>
    </location>
</feature>
<dbReference type="EMBL" id="JAGPNK010000001">
    <property type="protein sequence ID" value="KAH7327744.1"/>
    <property type="molecule type" value="Genomic_DNA"/>
</dbReference>
<dbReference type="PANTHER" id="PTHR43353">
    <property type="entry name" value="SUCCINATE-SEMIALDEHYDE DEHYDROGENASE, MITOCHONDRIAL"/>
    <property type="match status" value="1"/>
</dbReference>
<keyword evidence="4" id="KW-1185">Reference proteome</keyword>
<evidence type="ECO:0000259" key="2">
    <source>
        <dbReference type="Pfam" id="PF00171"/>
    </source>
</evidence>
<dbReference type="InterPro" id="IPR016163">
    <property type="entry name" value="Ald_DH_C"/>
</dbReference>
<proteinExistence type="predicted"/>
<dbReference type="InterPro" id="IPR015590">
    <property type="entry name" value="Aldehyde_DH_dom"/>
</dbReference>
<dbReference type="Proteomes" id="UP000813444">
    <property type="component" value="Unassembled WGS sequence"/>
</dbReference>
<dbReference type="Gene3D" id="3.40.309.10">
    <property type="entry name" value="Aldehyde Dehydrogenase, Chain A, domain 2"/>
    <property type="match status" value="1"/>
</dbReference>
<dbReference type="Gene3D" id="3.40.605.10">
    <property type="entry name" value="Aldehyde Dehydrogenase, Chain A, domain 1"/>
    <property type="match status" value="1"/>
</dbReference>
<dbReference type="GO" id="GO:0009450">
    <property type="term" value="P:gamma-aminobutyric acid catabolic process"/>
    <property type="evidence" value="ECO:0007669"/>
    <property type="project" value="TreeGrafter"/>
</dbReference>
<dbReference type="InterPro" id="IPR016161">
    <property type="entry name" value="Ald_DH/histidinol_DH"/>
</dbReference>
<name>A0A8K0T614_9HYPO</name>
<dbReference type="InterPro" id="IPR016162">
    <property type="entry name" value="Ald_DH_N"/>
</dbReference>